<dbReference type="AlphaFoldDB" id="A0A0E9RV26"/>
<organism evidence="1">
    <name type="scientific">Anguilla anguilla</name>
    <name type="common">European freshwater eel</name>
    <name type="synonym">Muraena anguilla</name>
    <dbReference type="NCBI Taxonomy" id="7936"/>
    <lineage>
        <taxon>Eukaryota</taxon>
        <taxon>Metazoa</taxon>
        <taxon>Chordata</taxon>
        <taxon>Craniata</taxon>
        <taxon>Vertebrata</taxon>
        <taxon>Euteleostomi</taxon>
        <taxon>Actinopterygii</taxon>
        <taxon>Neopterygii</taxon>
        <taxon>Teleostei</taxon>
        <taxon>Anguilliformes</taxon>
        <taxon>Anguillidae</taxon>
        <taxon>Anguilla</taxon>
    </lineage>
</organism>
<accession>A0A0E9RV26</accession>
<evidence type="ECO:0000313" key="1">
    <source>
        <dbReference type="EMBL" id="JAH33021.1"/>
    </source>
</evidence>
<sequence>MHDISYGIPFTWPPVTIQSIVHELRSSGRRYAPGAWPQQV</sequence>
<dbReference type="EMBL" id="GBXM01075556">
    <property type="protein sequence ID" value="JAH33021.1"/>
    <property type="molecule type" value="Transcribed_RNA"/>
</dbReference>
<protein>
    <submittedName>
        <fullName evidence="1">Uncharacterized protein</fullName>
    </submittedName>
</protein>
<reference evidence="1" key="1">
    <citation type="submission" date="2014-11" db="EMBL/GenBank/DDBJ databases">
        <authorList>
            <person name="Amaro Gonzalez C."/>
        </authorList>
    </citation>
    <scope>NUCLEOTIDE SEQUENCE</scope>
</reference>
<name>A0A0E9RV26_ANGAN</name>
<proteinExistence type="predicted"/>
<reference evidence="1" key="2">
    <citation type="journal article" date="2015" name="Fish Shellfish Immunol.">
        <title>Early steps in the European eel (Anguilla anguilla)-Vibrio vulnificus interaction in the gills: Role of the RtxA13 toxin.</title>
        <authorList>
            <person name="Callol A."/>
            <person name="Pajuelo D."/>
            <person name="Ebbesson L."/>
            <person name="Teles M."/>
            <person name="MacKenzie S."/>
            <person name="Amaro C."/>
        </authorList>
    </citation>
    <scope>NUCLEOTIDE SEQUENCE</scope>
</reference>